<dbReference type="SUPFAM" id="SSF46785">
    <property type="entry name" value="Winged helix' DNA-binding domain"/>
    <property type="match status" value="1"/>
</dbReference>
<dbReference type="InterPro" id="IPR036390">
    <property type="entry name" value="WH_DNA-bd_sf"/>
</dbReference>
<dbReference type="PANTHER" id="PTHR18964:SF149">
    <property type="entry name" value="BIFUNCTIONAL UDP-N-ACETYLGLUCOSAMINE 2-EPIMERASE_N-ACETYLMANNOSAMINE KINASE"/>
    <property type="match status" value="1"/>
</dbReference>
<sequence>MDGTRSIRAKSGTNLGGASAHNRRIMIDALRVNGALSRADLARATGLTPQAVSNIIDELARDGLVRSQASVRKGRGQPATPYQLVPEGAFAIGLQIDRHVTRTVIVNLVGDVLVQMEAKLPAGGPAEGVVVVLDLLARARKALMAQIPGAGDRLVGLGIAMPGPFGINTLYDDPWMMTAWQNFPLVDSIAKGTGLEVALQNDASAAATAERLLGAAHGLDHVICIYFGYGLGTGLILNGELYGGAHSNAGEIGMILLLAPGDDSDVEPLEHYASMASLCKLLDLDPSEPELFAMVTDAVLRGGPKLEQWMDNVAERLRRTVQVLESIFDPQTIILCGGAPRVLIDRLVEKIEPLLPSIAERARRYPERRLQAGLADPWSAALGAAAEPIARAFDPRFSAILKTA</sequence>
<dbReference type="GO" id="GO:0003700">
    <property type="term" value="F:DNA-binding transcription factor activity"/>
    <property type="evidence" value="ECO:0007669"/>
    <property type="project" value="InterPro"/>
</dbReference>
<name>A0A2P7APD3_9HYPH</name>
<feature type="domain" description="HTH crp-type" evidence="2">
    <location>
        <begin position="28"/>
        <end position="73"/>
    </location>
</feature>
<evidence type="ECO:0000313" key="3">
    <source>
        <dbReference type="EMBL" id="PSH56065.1"/>
    </source>
</evidence>
<dbReference type="InterPro" id="IPR043129">
    <property type="entry name" value="ATPase_NBD"/>
</dbReference>
<evidence type="ECO:0000313" key="4">
    <source>
        <dbReference type="Proteomes" id="UP000241158"/>
    </source>
</evidence>
<dbReference type="EMBL" id="PGGN01000004">
    <property type="protein sequence ID" value="PSH56065.1"/>
    <property type="molecule type" value="Genomic_DNA"/>
</dbReference>
<dbReference type="Gene3D" id="3.30.420.40">
    <property type="match status" value="2"/>
</dbReference>
<evidence type="ECO:0000259" key="2">
    <source>
        <dbReference type="SMART" id="SM00419"/>
    </source>
</evidence>
<keyword evidence="3" id="KW-0808">Transferase</keyword>
<protein>
    <submittedName>
        <fullName evidence="3">Sugar kinase</fullName>
    </submittedName>
</protein>
<accession>A0A2P7APD3</accession>
<dbReference type="AlphaFoldDB" id="A0A2P7APD3"/>
<dbReference type="Pfam" id="PF12802">
    <property type="entry name" value="MarR_2"/>
    <property type="match status" value="1"/>
</dbReference>
<dbReference type="InterPro" id="IPR036388">
    <property type="entry name" value="WH-like_DNA-bd_sf"/>
</dbReference>
<keyword evidence="4" id="KW-1185">Reference proteome</keyword>
<dbReference type="GO" id="GO:0003677">
    <property type="term" value="F:DNA binding"/>
    <property type="evidence" value="ECO:0007669"/>
    <property type="project" value="InterPro"/>
</dbReference>
<dbReference type="InterPro" id="IPR000600">
    <property type="entry name" value="ROK"/>
</dbReference>
<dbReference type="Proteomes" id="UP000241158">
    <property type="component" value="Unassembled WGS sequence"/>
</dbReference>
<dbReference type="Pfam" id="PF00480">
    <property type="entry name" value="ROK"/>
    <property type="match status" value="1"/>
</dbReference>
<dbReference type="SMART" id="SM00419">
    <property type="entry name" value="HTH_CRP"/>
    <property type="match status" value="1"/>
</dbReference>
<comment type="similarity">
    <text evidence="1">Belongs to the ROK (NagC/XylR) family.</text>
</comment>
<keyword evidence="3" id="KW-0418">Kinase</keyword>
<organism evidence="3 4">
    <name type="scientific">Phyllobacterium endophyticum</name>
    <dbReference type="NCBI Taxonomy" id="1149773"/>
    <lineage>
        <taxon>Bacteria</taxon>
        <taxon>Pseudomonadati</taxon>
        <taxon>Pseudomonadota</taxon>
        <taxon>Alphaproteobacteria</taxon>
        <taxon>Hyphomicrobiales</taxon>
        <taxon>Phyllobacteriaceae</taxon>
        <taxon>Phyllobacterium</taxon>
    </lineage>
</organism>
<reference evidence="4" key="1">
    <citation type="submission" date="2017-11" db="EMBL/GenBank/DDBJ databases">
        <authorList>
            <person name="Kuznetsova I."/>
            <person name="Sazanova A."/>
            <person name="Chirak E."/>
            <person name="Safronova V."/>
            <person name="Willems A."/>
        </authorList>
    </citation>
    <scope>NUCLEOTIDE SEQUENCE [LARGE SCALE GENOMIC DNA]</scope>
    <source>
        <strain evidence="4">PEPV15</strain>
    </source>
</reference>
<dbReference type="InterPro" id="IPR012318">
    <property type="entry name" value="HTH_CRP"/>
</dbReference>
<comment type="caution">
    <text evidence="3">The sequence shown here is derived from an EMBL/GenBank/DDBJ whole genome shotgun (WGS) entry which is preliminary data.</text>
</comment>
<proteinExistence type="inferred from homology"/>
<evidence type="ECO:0000256" key="1">
    <source>
        <dbReference type="ARBA" id="ARBA00006479"/>
    </source>
</evidence>
<dbReference type="Gene3D" id="1.10.10.10">
    <property type="entry name" value="Winged helix-like DNA-binding domain superfamily/Winged helix DNA-binding domain"/>
    <property type="match status" value="1"/>
</dbReference>
<dbReference type="OrthoDB" id="49685at2"/>
<dbReference type="PANTHER" id="PTHR18964">
    <property type="entry name" value="ROK (REPRESSOR, ORF, KINASE) FAMILY"/>
    <property type="match status" value="1"/>
</dbReference>
<gene>
    <name evidence="3" type="ORF">CU100_20820</name>
</gene>
<dbReference type="CDD" id="cd23763">
    <property type="entry name" value="ASKHA_ATPase_ROK"/>
    <property type="match status" value="1"/>
</dbReference>
<dbReference type="SUPFAM" id="SSF53067">
    <property type="entry name" value="Actin-like ATPase domain"/>
    <property type="match status" value="1"/>
</dbReference>
<dbReference type="RefSeq" id="WP_106718490.1">
    <property type="nucleotide sequence ID" value="NZ_JACHXT010000001.1"/>
</dbReference>
<dbReference type="InterPro" id="IPR000835">
    <property type="entry name" value="HTH_MarR-typ"/>
</dbReference>
<dbReference type="GO" id="GO:0016301">
    <property type="term" value="F:kinase activity"/>
    <property type="evidence" value="ECO:0007669"/>
    <property type="project" value="UniProtKB-KW"/>
</dbReference>
<dbReference type="CDD" id="cd00092">
    <property type="entry name" value="HTH_CRP"/>
    <property type="match status" value="1"/>
</dbReference>